<name>A0A1G6HP66_9FIRM</name>
<organism evidence="1 2">
    <name type="scientific">Succiniclasticum ruminis</name>
    <dbReference type="NCBI Taxonomy" id="40841"/>
    <lineage>
        <taxon>Bacteria</taxon>
        <taxon>Bacillati</taxon>
        <taxon>Bacillota</taxon>
        <taxon>Negativicutes</taxon>
        <taxon>Acidaminococcales</taxon>
        <taxon>Acidaminococcaceae</taxon>
        <taxon>Succiniclasticum</taxon>
    </lineage>
</organism>
<accession>A0A1G6HP66</accession>
<dbReference type="AlphaFoldDB" id="A0A1G6HP66"/>
<sequence>MIKIKLSELDAPVKMERNCIARMKDFIEDERWHSERLLVLYGLPETGKDMLAKQILSYYRNSVKCSVYEVEETDTMEDIYQLLERIQEQDKDRVRQIIWFREITRVKDFIRRSACLPDIFATYFRVIIVSGTDSFTFYNAGNDELFDRTTDIHTTYISFTEHCRLLGSKSLDDYIHYGGLLNPSGERVVHNYDSAYQYVDKYIAENIYRSTRSGCRFDRYESLKGLPLSDLKMFVHGILSLCSGVFAKDKAQALLKKVAEDENRPVHEILDFIEDGFFSGLDAGCSSREVSEEFLAAISVIAGNRKLRLELYMACCFDEVLRRMDVVSVFRQVNFIFEDGSWKIKRRTYPYHVIQPAVRYWYLQKGREFIEDYRYYNEISEDGRKTISRALGAKIDRLMVAETVLHDVGCILSTVFRKNWLGRDKRFEVFRAEFRKDGCLYGCYDLVVHDWETLSHWGFVINNGFEASSEDDRLFSDRELQEKLQKQFGRCNNVAVLYKGKSSISRFGTVYLNIYDFLSSLESNRDMGKVFKELLEGISKLDK</sequence>
<dbReference type="EMBL" id="FMYW01000001">
    <property type="protein sequence ID" value="SDB95938.1"/>
    <property type="molecule type" value="Genomic_DNA"/>
</dbReference>
<evidence type="ECO:0008006" key="3">
    <source>
        <dbReference type="Google" id="ProtNLM"/>
    </source>
</evidence>
<dbReference type="Gene3D" id="3.40.50.300">
    <property type="entry name" value="P-loop containing nucleotide triphosphate hydrolases"/>
    <property type="match status" value="1"/>
</dbReference>
<dbReference type="InterPro" id="IPR027417">
    <property type="entry name" value="P-loop_NTPase"/>
</dbReference>
<gene>
    <name evidence="1" type="ORF">SAMN04487864_101130</name>
</gene>
<dbReference type="Proteomes" id="UP000198943">
    <property type="component" value="Unassembled WGS sequence"/>
</dbReference>
<dbReference type="SUPFAM" id="SSF52540">
    <property type="entry name" value="P-loop containing nucleoside triphosphate hydrolases"/>
    <property type="match status" value="1"/>
</dbReference>
<evidence type="ECO:0000313" key="1">
    <source>
        <dbReference type="EMBL" id="SDB95938.1"/>
    </source>
</evidence>
<proteinExistence type="predicted"/>
<protein>
    <recommendedName>
        <fullName evidence="3">AAA domain-containing protein</fullName>
    </recommendedName>
</protein>
<keyword evidence="2" id="KW-1185">Reference proteome</keyword>
<dbReference type="RefSeq" id="WP_093728911.1">
    <property type="nucleotide sequence ID" value="NZ_FMYW01000001.1"/>
</dbReference>
<dbReference type="OrthoDB" id="355159at2"/>
<evidence type="ECO:0000313" key="2">
    <source>
        <dbReference type="Proteomes" id="UP000198943"/>
    </source>
</evidence>
<reference evidence="2" key="1">
    <citation type="submission" date="2016-10" db="EMBL/GenBank/DDBJ databases">
        <authorList>
            <person name="Varghese N."/>
            <person name="Submissions S."/>
        </authorList>
    </citation>
    <scope>NUCLEOTIDE SEQUENCE [LARGE SCALE GENOMIC DNA]</scope>
    <source>
        <strain evidence="2">DSM 11005</strain>
    </source>
</reference>